<comment type="similarity">
    <text evidence="1">Belongs to the ATP-dependent AMP-binding enzyme family.</text>
</comment>
<dbReference type="Gene3D" id="1.10.1200.10">
    <property type="entry name" value="ACP-like"/>
    <property type="match status" value="1"/>
</dbReference>
<dbReference type="SUPFAM" id="SSF69593">
    <property type="entry name" value="Glycerol-3-phosphate (1)-acyltransferase"/>
    <property type="match status" value="1"/>
</dbReference>
<evidence type="ECO:0000259" key="2">
    <source>
        <dbReference type="PROSITE" id="PS50075"/>
    </source>
</evidence>
<dbReference type="InterPro" id="IPR002123">
    <property type="entry name" value="Plipid/glycerol_acylTrfase"/>
</dbReference>
<dbReference type="SUPFAM" id="SSF47336">
    <property type="entry name" value="ACP-like"/>
    <property type="match status" value="1"/>
</dbReference>
<dbReference type="InterPro" id="IPR020845">
    <property type="entry name" value="AMP-binding_CS"/>
</dbReference>
<dbReference type="GO" id="GO:0006631">
    <property type="term" value="P:fatty acid metabolic process"/>
    <property type="evidence" value="ECO:0007669"/>
    <property type="project" value="TreeGrafter"/>
</dbReference>
<dbReference type="PROSITE" id="PS50075">
    <property type="entry name" value="CARRIER"/>
    <property type="match status" value="1"/>
</dbReference>
<organism evidence="3 4">
    <name type="scientific">Geoanaerobacter pelophilus</name>
    <dbReference type="NCBI Taxonomy" id="60036"/>
    <lineage>
        <taxon>Bacteria</taxon>
        <taxon>Pseudomonadati</taxon>
        <taxon>Thermodesulfobacteriota</taxon>
        <taxon>Desulfuromonadia</taxon>
        <taxon>Geobacterales</taxon>
        <taxon>Geobacteraceae</taxon>
        <taxon>Geoanaerobacter</taxon>
    </lineage>
</organism>
<protein>
    <submittedName>
        <fullName evidence="3">AMP-binding protein</fullName>
    </submittedName>
</protein>
<keyword evidence="4" id="KW-1185">Reference proteome</keyword>
<dbReference type="RefSeq" id="WP_214169543.1">
    <property type="nucleotide sequence ID" value="NZ_JAHCVJ010000001.1"/>
</dbReference>
<dbReference type="SMART" id="SM00563">
    <property type="entry name" value="PlsC"/>
    <property type="match status" value="1"/>
</dbReference>
<dbReference type="PANTHER" id="PTHR43201:SF8">
    <property type="entry name" value="ACYL-COA SYNTHETASE FAMILY MEMBER 3"/>
    <property type="match status" value="1"/>
</dbReference>
<dbReference type="InterPro" id="IPR036736">
    <property type="entry name" value="ACP-like_sf"/>
</dbReference>
<dbReference type="InterPro" id="IPR045851">
    <property type="entry name" value="AMP-bd_C_sf"/>
</dbReference>
<evidence type="ECO:0000256" key="1">
    <source>
        <dbReference type="ARBA" id="ARBA00006432"/>
    </source>
</evidence>
<dbReference type="PROSITE" id="PS00455">
    <property type="entry name" value="AMP_BINDING"/>
    <property type="match status" value="1"/>
</dbReference>
<accession>A0AAW4KZP6</accession>
<dbReference type="Gene3D" id="3.40.50.12780">
    <property type="entry name" value="N-terminal domain of ligase-like"/>
    <property type="match status" value="1"/>
</dbReference>
<dbReference type="CDD" id="cd07989">
    <property type="entry name" value="LPLAT_AGPAT-like"/>
    <property type="match status" value="1"/>
</dbReference>
<reference evidence="3 4" key="1">
    <citation type="submission" date="2021-05" db="EMBL/GenBank/DDBJ databases">
        <title>The draft genome of Geobacter pelophilus DSM 12255.</title>
        <authorList>
            <person name="Xu Z."/>
            <person name="Masuda Y."/>
            <person name="Itoh H."/>
            <person name="Senoo K."/>
        </authorList>
    </citation>
    <scope>NUCLEOTIDE SEQUENCE [LARGE SCALE GENOMIC DNA]</scope>
    <source>
        <strain evidence="3 4">DSM 12255</strain>
    </source>
</reference>
<dbReference type="EMBL" id="JAHCVJ010000001">
    <property type="protein sequence ID" value="MBT0662742.1"/>
    <property type="molecule type" value="Genomic_DNA"/>
</dbReference>
<dbReference type="Pfam" id="PF00550">
    <property type="entry name" value="PP-binding"/>
    <property type="match status" value="1"/>
</dbReference>
<evidence type="ECO:0000313" key="3">
    <source>
        <dbReference type="EMBL" id="MBT0662742.1"/>
    </source>
</evidence>
<sequence>MNNLIDLFGTFPSWGDRPALIYRTGIRRRVMTYAELHNNARRMAGWLASAGVVPGDRLIIWAPNSPWWVVAFWGAILRGVIVVPIDFAAGFERSQVIARLTSARLAIQSKAKGETIAGVPSLFIEDLPHILSEELPFEAIHAAELPEIAELIYTSGTTGAPKGVILTHGNLMANLRQVNSHIPVVRQEYQFLSCLPLSHMFEQMGGLFIPLSHGSSIVYLRTIKPSALMEAFSSEDIHAVIVVPRLLQLLKNSIERELAAKGLAPLYRGATPFSTIFRKLINSQIRNKFGTHFQLFVSGGSALSQDLFRFWADLGFRVVEGYGLTECSPVLAANTFDRQTPGSVGLPLPGVEVIFEKGELLARGENISPGYFENEEATNQAFMPGGWFRTGDLGESDANGFIHLRGRRKELIVTGAGINVYPDEIEELLNKIQGVREACVIGFDKGEGEEVHAVLIPDGNGRMPIEIIQEANARLDDLQRITGFSLWPEADFPKTTTMKVQKYLVKKLLVEGMETATLHSEDRLTAIVAKITGSSPDLITEDASLVASLGLTSLGKLELVNVLEQEFRLDLDDALIGPQTKISDLRALVSRRDKRFSSDKFRSWPNTRPVQVLREVCDYTLHFPLLDTFVVLKVSGIEHLSGVKPPVLFIANHVSYLDQPTIMRALPKAWRYNTATAVWAEFFFKNFRNVFQKMWKRFTYDYGSVALNLFPLPQSYGFRSSLVHMGGLVDRGRNILVFPEGERSATGEMLTFKEGLGIMVKELDIPVVPIKIKGLERVFPRGAGWPKRGIVTVVFGKPLRFGLESPHEIVEISRKAIKIM</sequence>
<dbReference type="GO" id="GO:0016746">
    <property type="term" value="F:acyltransferase activity"/>
    <property type="evidence" value="ECO:0007669"/>
    <property type="project" value="InterPro"/>
</dbReference>
<dbReference type="Gene3D" id="3.30.300.30">
    <property type="match status" value="1"/>
</dbReference>
<dbReference type="Proteomes" id="UP000811899">
    <property type="component" value="Unassembled WGS sequence"/>
</dbReference>
<dbReference type="PANTHER" id="PTHR43201">
    <property type="entry name" value="ACYL-COA SYNTHETASE"/>
    <property type="match status" value="1"/>
</dbReference>
<dbReference type="InterPro" id="IPR009081">
    <property type="entry name" value="PP-bd_ACP"/>
</dbReference>
<name>A0AAW4KZP6_9BACT</name>
<gene>
    <name evidence="3" type="ORF">KI809_00360</name>
</gene>
<dbReference type="Pfam" id="PF01553">
    <property type="entry name" value="Acyltransferase"/>
    <property type="match status" value="1"/>
</dbReference>
<dbReference type="InterPro" id="IPR042099">
    <property type="entry name" value="ANL_N_sf"/>
</dbReference>
<proteinExistence type="inferred from homology"/>
<feature type="domain" description="Carrier" evidence="2">
    <location>
        <begin position="515"/>
        <end position="593"/>
    </location>
</feature>
<evidence type="ECO:0000313" key="4">
    <source>
        <dbReference type="Proteomes" id="UP000811899"/>
    </source>
</evidence>
<dbReference type="Pfam" id="PF00501">
    <property type="entry name" value="AMP-binding"/>
    <property type="match status" value="1"/>
</dbReference>
<dbReference type="GO" id="GO:0031956">
    <property type="term" value="F:medium-chain fatty acid-CoA ligase activity"/>
    <property type="evidence" value="ECO:0007669"/>
    <property type="project" value="TreeGrafter"/>
</dbReference>
<dbReference type="InterPro" id="IPR000873">
    <property type="entry name" value="AMP-dep_synth/lig_dom"/>
</dbReference>
<dbReference type="AlphaFoldDB" id="A0AAW4KZP6"/>
<comment type="caution">
    <text evidence="3">The sequence shown here is derived from an EMBL/GenBank/DDBJ whole genome shotgun (WGS) entry which is preliminary data.</text>
</comment>
<dbReference type="SUPFAM" id="SSF56801">
    <property type="entry name" value="Acetyl-CoA synthetase-like"/>
    <property type="match status" value="1"/>
</dbReference>